<accession>A0A6H1ZNI3</accession>
<feature type="domain" description="4Fe4S-binding SPASM" evidence="1">
    <location>
        <begin position="176"/>
        <end position="235"/>
    </location>
</feature>
<dbReference type="EMBL" id="MT144114">
    <property type="protein sequence ID" value="QJA49032.1"/>
    <property type="molecule type" value="Genomic_DNA"/>
</dbReference>
<dbReference type="InterPro" id="IPR023885">
    <property type="entry name" value="4Fe4S-binding_SPASM_dom"/>
</dbReference>
<dbReference type="InterPro" id="IPR013785">
    <property type="entry name" value="Aldolase_TIM"/>
</dbReference>
<dbReference type="EMBL" id="MT144717">
    <property type="protein sequence ID" value="QJH98126.1"/>
    <property type="molecule type" value="Genomic_DNA"/>
</dbReference>
<evidence type="ECO:0000313" key="2">
    <source>
        <dbReference type="EMBL" id="QJA49032.1"/>
    </source>
</evidence>
<dbReference type="PANTHER" id="PTHR11228">
    <property type="entry name" value="RADICAL SAM DOMAIN PROTEIN"/>
    <property type="match status" value="1"/>
</dbReference>
<protein>
    <submittedName>
        <fullName evidence="2">Putative iron-sulfur cluster-binding domain contining protein</fullName>
    </submittedName>
</protein>
<dbReference type="PANTHER" id="PTHR11228:SF7">
    <property type="entry name" value="PQQA PEPTIDE CYCLASE"/>
    <property type="match status" value="1"/>
</dbReference>
<evidence type="ECO:0000313" key="3">
    <source>
        <dbReference type="EMBL" id="QJH98126.1"/>
    </source>
</evidence>
<dbReference type="Gene3D" id="3.20.20.70">
    <property type="entry name" value="Aldolase class I"/>
    <property type="match status" value="1"/>
</dbReference>
<name>A0A6H1ZNI3_9ZZZZ</name>
<dbReference type="CDD" id="cd21109">
    <property type="entry name" value="SPASM"/>
    <property type="match status" value="1"/>
</dbReference>
<reference evidence="2" key="1">
    <citation type="submission" date="2020-03" db="EMBL/GenBank/DDBJ databases">
        <title>The deep terrestrial virosphere.</title>
        <authorList>
            <person name="Holmfeldt K."/>
            <person name="Nilsson E."/>
            <person name="Simone D."/>
            <person name="Lopez-Fernandez M."/>
            <person name="Wu X."/>
            <person name="de Brujin I."/>
            <person name="Lundin D."/>
            <person name="Andersson A."/>
            <person name="Bertilsson S."/>
            <person name="Dopson M."/>
        </authorList>
    </citation>
    <scope>NUCLEOTIDE SEQUENCE</scope>
    <source>
        <strain evidence="2">TM448A01218</strain>
        <strain evidence="3">TM448B01196</strain>
    </source>
</reference>
<evidence type="ECO:0000259" key="1">
    <source>
        <dbReference type="Pfam" id="PF13186"/>
    </source>
</evidence>
<gene>
    <name evidence="2" type="ORF">TM448A01218_0012</name>
    <name evidence="3" type="ORF">TM448B01196_0016</name>
</gene>
<organism evidence="2">
    <name type="scientific">viral metagenome</name>
    <dbReference type="NCBI Taxonomy" id="1070528"/>
    <lineage>
        <taxon>unclassified sequences</taxon>
        <taxon>metagenomes</taxon>
        <taxon>organismal metagenomes</taxon>
    </lineage>
</organism>
<dbReference type="Pfam" id="PF13186">
    <property type="entry name" value="SPASM"/>
    <property type="match status" value="1"/>
</dbReference>
<dbReference type="InterPro" id="IPR050377">
    <property type="entry name" value="Radical_SAM_PqqE_MftC-like"/>
</dbReference>
<proteinExistence type="predicted"/>
<sequence>MPVGHFKYLVDQCKGLRADTISVFGFGEPLLDRTLIEKISYCTEQGLKTFITTNASLLNIDMTGLLLNAGLSHIRFSAHGTFDDYEKMHVGLKFADAWCNIANFVYINENRFNHACKTDVSVIPMHGETIESIIKFWEKIVDDIEIWKPHGWAGGRSYRELKRRLKSCGRPFNGPIQIQADGKMIICCFDTNGELTVGDTNKESIEDILKGERFNEIRRKHASGDLSGLICERCDQLNFEDTSPLLYSTIDNEINKTSSTKFKLHVEEIN</sequence>
<dbReference type="AlphaFoldDB" id="A0A6H1ZNI3"/>
<dbReference type="SUPFAM" id="SSF102114">
    <property type="entry name" value="Radical SAM enzymes"/>
    <property type="match status" value="1"/>
</dbReference>
<dbReference type="InterPro" id="IPR058240">
    <property type="entry name" value="rSAM_sf"/>
</dbReference>